<dbReference type="GO" id="GO:0005858">
    <property type="term" value="C:axonemal dynein complex"/>
    <property type="evidence" value="ECO:0007669"/>
    <property type="project" value="TreeGrafter"/>
</dbReference>
<dbReference type="Pfam" id="PF08385">
    <property type="entry name" value="DHC_N1"/>
    <property type="match status" value="1"/>
</dbReference>
<sequence length="154" mass="18339">SATRERKGQSKKAILSEDILWDHDNYPPNELIPVLKSCLELNQAYQKQYEFTRERLLNMPKGKQFEFSPNQIFGKFDLFCRRVTKLIELFGTIQQFRTLEKHNLEGIGHILQTFYSFVNNFKKKNHKLLDYHNNTFDRDFVEFNVDVSSVETEL</sequence>
<dbReference type="EMBL" id="AUZX01011226">
    <property type="protein sequence ID" value="EQD43977.1"/>
    <property type="molecule type" value="Genomic_DNA"/>
</dbReference>
<dbReference type="InterPro" id="IPR013594">
    <property type="entry name" value="Dynein_heavy_tail"/>
</dbReference>
<comment type="similarity">
    <text evidence="1">Belongs to the dynein heavy chain family.</text>
</comment>
<protein>
    <submittedName>
        <fullName evidence="3">Protein containing Dynein heavy chain</fullName>
    </submittedName>
</protein>
<dbReference type="GO" id="GO:0007018">
    <property type="term" value="P:microtubule-based movement"/>
    <property type="evidence" value="ECO:0007669"/>
    <property type="project" value="InterPro"/>
</dbReference>
<gene>
    <name evidence="3" type="ORF">B1A_15298</name>
</gene>
<organism evidence="3">
    <name type="scientific">mine drainage metagenome</name>
    <dbReference type="NCBI Taxonomy" id="410659"/>
    <lineage>
        <taxon>unclassified sequences</taxon>
        <taxon>metagenomes</taxon>
        <taxon>ecological metagenomes</taxon>
    </lineage>
</organism>
<dbReference type="GO" id="GO:0045505">
    <property type="term" value="F:dynein intermediate chain binding"/>
    <property type="evidence" value="ECO:0007669"/>
    <property type="project" value="InterPro"/>
</dbReference>
<dbReference type="PANTHER" id="PTHR46532:SF4">
    <property type="entry name" value="AAA+ ATPASE DOMAIN-CONTAINING PROTEIN"/>
    <property type="match status" value="1"/>
</dbReference>
<dbReference type="InterPro" id="IPR026983">
    <property type="entry name" value="DHC"/>
</dbReference>
<reference evidence="3" key="1">
    <citation type="submission" date="2013-08" db="EMBL/GenBank/DDBJ databases">
        <authorList>
            <person name="Mendez C."/>
            <person name="Richter M."/>
            <person name="Ferrer M."/>
            <person name="Sanchez J."/>
        </authorList>
    </citation>
    <scope>NUCLEOTIDE SEQUENCE</scope>
</reference>
<accession>T0ZHT0</accession>
<proteinExistence type="inferred from homology"/>
<dbReference type="PANTHER" id="PTHR46532">
    <property type="entry name" value="MALE FERTILITY FACTOR KL5"/>
    <property type="match status" value="1"/>
</dbReference>
<evidence type="ECO:0000256" key="1">
    <source>
        <dbReference type="ARBA" id="ARBA00008887"/>
    </source>
</evidence>
<dbReference type="AlphaFoldDB" id="T0ZHT0"/>
<feature type="non-terminal residue" evidence="3">
    <location>
        <position position="1"/>
    </location>
</feature>
<dbReference type="GO" id="GO:0051959">
    <property type="term" value="F:dynein light intermediate chain binding"/>
    <property type="evidence" value="ECO:0007669"/>
    <property type="project" value="InterPro"/>
</dbReference>
<evidence type="ECO:0000259" key="2">
    <source>
        <dbReference type="Pfam" id="PF08385"/>
    </source>
</evidence>
<feature type="domain" description="Dynein heavy chain tail" evidence="2">
    <location>
        <begin position="11"/>
        <end position="154"/>
    </location>
</feature>
<evidence type="ECO:0000313" key="3">
    <source>
        <dbReference type="EMBL" id="EQD43977.1"/>
    </source>
</evidence>
<reference evidence="3" key="2">
    <citation type="journal article" date="2014" name="ISME J.">
        <title>Microbial stratification in low pH oxic and suboxic macroscopic growths along an acid mine drainage.</title>
        <authorList>
            <person name="Mendez-Garcia C."/>
            <person name="Mesa V."/>
            <person name="Sprenger R.R."/>
            <person name="Richter M."/>
            <person name="Diez M.S."/>
            <person name="Solano J."/>
            <person name="Bargiela R."/>
            <person name="Golyshina O.V."/>
            <person name="Manteca A."/>
            <person name="Ramos J.L."/>
            <person name="Gallego J.R."/>
            <person name="Llorente I."/>
            <person name="Martins Dos Santos V.A."/>
            <person name="Jensen O.N."/>
            <person name="Pelaez A.I."/>
            <person name="Sanchez J."/>
            <person name="Ferrer M."/>
        </authorList>
    </citation>
    <scope>NUCLEOTIDE SEQUENCE</scope>
</reference>
<name>T0ZHT0_9ZZZZ</name>
<comment type="caution">
    <text evidence="3">The sequence shown here is derived from an EMBL/GenBank/DDBJ whole genome shotgun (WGS) entry which is preliminary data.</text>
</comment>